<evidence type="ECO:0000313" key="2">
    <source>
        <dbReference type="Proteomes" id="UP000477083"/>
    </source>
</evidence>
<sequence>MTVRNAPPHPEAMLESLRGLGYTTATALADIIDNSIGADATEVDVQFHWDGPNSWIRVVDNGTGMNDAELETAMRLGAKDPRAGRHATDLGRFGMGLKTASFSQARRLTVASRRADQGTVCLRWDLDRLAEGIAGGWPLFEGPHPGSEGVVFPVEAMSHGTIVVWECMDRVVTQGFVAQDMIDLADAVERHLAMTFHRLFDGSGSLLVLRINGRKVQPWDPFMLGHPGKAMESTEMRLLNATGLNVQAHVLPHRDMLSALELERAAGPAGWTSQQGFYIYRNRRLLVAGGWLGLGERGRLWTRDEAHRLARIRLDIPNSADAEWKINILKSTASPPLRLRSQLQRIASDTRDRARTVFAHRGRLLPSAGGKAGGMPDLWDAVKTRKGTSYRISREHDLVASLLDRAGPLKPDMLALLRLVEESVPVQRIWLDTAEDRDTPSTGFTAAKEDDVRQPLSALFRALVIHSGLTEEEARERLLRTHPFERYPALVADLTLKDIPSK</sequence>
<comment type="caution">
    <text evidence="1">The sequence shown here is derived from an EMBL/GenBank/DDBJ whole genome shotgun (WGS) entry which is preliminary data.</text>
</comment>
<dbReference type="Gene3D" id="3.30.565.10">
    <property type="entry name" value="Histidine kinase-like ATPase, C-terminal domain"/>
    <property type="match status" value="1"/>
</dbReference>
<proteinExistence type="predicted"/>
<keyword evidence="1" id="KW-0547">Nucleotide-binding</keyword>
<reference evidence="1 2" key="1">
    <citation type="submission" date="2020-01" db="EMBL/GenBank/DDBJ databases">
        <title>Frigidibacter albus SP32T (=CGMCC 1.13995T).</title>
        <authorList>
            <person name="Liao X."/>
        </authorList>
    </citation>
    <scope>NUCLEOTIDE SEQUENCE [LARGE SCALE GENOMIC DNA]</scope>
    <source>
        <strain evidence="1 2">SP32</strain>
    </source>
</reference>
<dbReference type="RefSeq" id="WP_161348676.1">
    <property type="nucleotide sequence ID" value="NZ_BMGW01000024.1"/>
</dbReference>
<protein>
    <submittedName>
        <fullName evidence="1">ATP-binding protein</fullName>
    </submittedName>
</protein>
<keyword evidence="1" id="KW-0067">ATP-binding</keyword>
<name>A0A6L8VM35_9RHOB</name>
<keyword evidence="2" id="KW-1185">Reference proteome</keyword>
<gene>
    <name evidence="1" type="ORF">GS660_19590</name>
</gene>
<dbReference type="InterPro" id="IPR036890">
    <property type="entry name" value="HATPase_C_sf"/>
</dbReference>
<dbReference type="SUPFAM" id="SSF55874">
    <property type="entry name" value="ATPase domain of HSP90 chaperone/DNA topoisomerase II/histidine kinase"/>
    <property type="match status" value="1"/>
</dbReference>
<dbReference type="OrthoDB" id="9813438at2"/>
<dbReference type="Pfam" id="PF13589">
    <property type="entry name" value="HATPase_c_3"/>
    <property type="match status" value="1"/>
</dbReference>
<dbReference type="EMBL" id="WWNR01000024">
    <property type="protein sequence ID" value="MZQ91293.1"/>
    <property type="molecule type" value="Genomic_DNA"/>
</dbReference>
<dbReference type="GO" id="GO:0005524">
    <property type="term" value="F:ATP binding"/>
    <property type="evidence" value="ECO:0007669"/>
    <property type="project" value="UniProtKB-KW"/>
</dbReference>
<accession>A0A6L8VM35</accession>
<dbReference type="Proteomes" id="UP000477083">
    <property type="component" value="Unassembled WGS sequence"/>
</dbReference>
<evidence type="ECO:0000313" key="1">
    <source>
        <dbReference type="EMBL" id="MZQ91293.1"/>
    </source>
</evidence>
<dbReference type="AlphaFoldDB" id="A0A6L8VM35"/>
<organism evidence="1 2">
    <name type="scientific">Frigidibacter albus</name>
    <dbReference type="NCBI Taxonomy" id="1465486"/>
    <lineage>
        <taxon>Bacteria</taxon>
        <taxon>Pseudomonadati</taxon>
        <taxon>Pseudomonadota</taxon>
        <taxon>Alphaproteobacteria</taxon>
        <taxon>Rhodobacterales</taxon>
        <taxon>Paracoccaceae</taxon>
        <taxon>Frigidibacter</taxon>
    </lineage>
</organism>